<evidence type="ECO:0000313" key="1">
    <source>
        <dbReference type="EMBL" id="DAF61978.1"/>
    </source>
</evidence>
<organism evidence="1">
    <name type="scientific">Siphoviridae sp. ctP0x5</name>
    <dbReference type="NCBI Taxonomy" id="2827863"/>
    <lineage>
        <taxon>Viruses</taxon>
        <taxon>Duplodnaviria</taxon>
        <taxon>Heunggongvirae</taxon>
        <taxon>Uroviricota</taxon>
        <taxon>Caudoviricetes</taxon>
    </lineage>
</organism>
<reference evidence="1" key="1">
    <citation type="journal article" date="2021" name="Proc. Natl. Acad. Sci. U.S.A.">
        <title>A Catalog of Tens of Thousands of Viruses from Human Metagenomes Reveals Hidden Associations with Chronic Diseases.</title>
        <authorList>
            <person name="Tisza M.J."/>
            <person name="Buck C.B."/>
        </authorList>
    </citation>
    <scope>NUCLEOTIDE SEQUENCE</scope>
    <source>
        <strain evidence="1">CtP0x5</strain>
    </source>
</reference>
<proteinExistence type="predicted"/>
<name>A0A8S5TGS8_9CAUD</name>
<protein>
    <submittedName>
        <fullName evidence="1">Uncharacterized protein</fullName>
    </submittedName>
</protein>
<dbReference type="EMBL" id="BK032818">
    <property type="protein sequence ID" value="DAF61978.1"/>
    <property type="molecule type" value="Genomic_DNA"/>
</dbReference>
<sequence>MHIFYNETFDFRIIIKTEDFHIACEKLREYINDNKFGLHKLTINDFTYEHVDVIL</sequence>
<accession>A0A8S5TGS8</accession>